<organism evidence="2 3">
    <name type="scientific">Colletotrichum orbiculare (strain 104-T / ATCC 96160 / CBS 514.97 / LARS 414 / MAFF 240422)</name>
    <name type="common">Cucumber anthracnose fungus</name>
    <name type="synonym">Colletotrichum lagenarium</name>
    <dbReference type="NCBI Taxonomy" id="1213857"/>
    <lineage>
        <taxon>Eukaryota</taxon>
        <taxon>Fungi</taxon>
        <taxon>Dikarya</taxon>
        <taxon>Ascomycota</taxon>
        <taxon>Pezizomycotina</taxon>
        <taxon>Sordariomycetes</taxon>
        <taxon>Hypocreomycetidae</taxon>
        <taxon>Glomerellales</taxon>
        <taxon>Glomerellaceae</taxon>
        <taxon>Colletotrichum</taxon>
        <taxon>Colletotrichum orbiculare species complex</taxon>
    </lineage>
</organism>
<dbReference type="EMBL" id="AMCV02000013">
    <property type="protein sequence ID" value="TDZ21725.1"/>
    <property type="molecule type" value="Genomic_DNA"/>
</dbReference>
<feature type="region of interest" description="Disordered" evidence="1">
    <location>
        <begin position="50"/>
        <end position="76"/>
    </location>
</feature>
<dbReference type="Proteomes" id="UP000014480">
    <property type="component" value="Unassembled WGS sequence"/>
</dbReference>
<gene>
    <name evidence="2" type="ORF">Cob_v005320</name>
</gene>
<name>A0A484FVK0_COLOR</name>
<reference evidence="3" key="2">
    <citation type="journal article" date="2019" name="Mol. Plant Microbe Interact.">
        <title>Genome sequence resources for four phytopathogenic fungi from the Colletotrichum orbiculare species complex.</title>
        <authorList>
            <person name="Gan P."/>
            <person name="Tsushima A."/>
            <person name="Narusaka M."/>
            <person name="Narusaka Y."/>
            <person name="Takano Y."/>
            <person name="Kubo Y."/>
            <person name="Shirasu K."/>
        </authorList>
    </citation>
    <scope>GENOME REANNOTATION</scope>
    <source>
        <strain evidence="3">104-T / ATCC 96160 / CBS 514.97 / LARS 414 / MAFF 240422</strain>
    </source>
</reference>
<dbReference type="AlphaFoldDB" id="A0A484FVK0"/>
<comment type="caution">
    <text evidence="2">The sequence shown here is derived from an EMBL/GenBank/DDBJ whole genome shotgun (WGS) entry which is preliminary data.</text>
</comment>
<feature type="compositionally biased region" description="Low complexity" evidence="1">
    <location>
        <begin position="50"/>
        <end position="62"/>
    </location>
</feature>
<evidence type="ECO:0000313" key="3">
    <source>
        <dbReference type="Proteomes" id="UP000014480"/>
    </source>
</evidence>
<protein>
    <submittedName>
        <fullName evidence="2">Uncharacterized protein</fullName>
    </submittedName>
</protein>
<proteinExistence type="predicted"/>
<sequence length="94" mass="9833">MATTQVRRRRAALYLRESRYTKDADPGAPPFAVAPSTAKASGLGLAHCSPSTSPSISSSGSIVRPPASQFDDRKETTSVNVCHLDIASVSSPTS</sequence>
<evidence type="ECO:0000256" key="1">
    <source>
        <dbReference type="SAM" id="MobiDB-lite"/>
    </source>
</evidence>
<keyword evidence="3" id="KW-1185">Reference proteome</keyword>
<reference evidence="3" key="1">
    <citation type="journal article" date="2013" name="New Phytol.">
        <title>Comparative genomic and transcriptomic analyses reveal the hemibiotrophic stage shift of Colletotrichum fungi.</title>
        <authorList>
            <person name="Gan P."/>
            <person name="Ikeda K."/>
            <person name="Irieda H."/>
            <person name="Narusaka M."/>
            <person name="O'Connell R.J."/>
            <person name="Narusaka Y."/>
            <person name="Takano Y."/>
            <person name="Kubo Y."/>
            <person name="Shirasu K."/>
        </authorList>
    </citation>
    <scope>NUCLEOTIDE SEQUENCE [LARGE SCALE GENOMIC DNA]</scope>
    <source>
        <strain evidence="3">104-T / ATCC 96160 / CBS 514.97 / LARS 414 / MAFF 240422</strain>
    </source>
</reference>
<accession>A0A484FVK0</accession>
<evidence type="ECO:0000313" key="2">
    <source>
        <dbReference type="EMBL" id="TDZ21725.1"/>
    </source>
</evidence>